<evidence type="ECO:0000256" key="2">
    <source>
        <dbReference type="ARBA" id="ARBA00023315"/>
    </source>
</evidence>
<accession>A0A918K3I0</accession>
<evidence type="ECO:0000259" key="3">
    <source>
        <dbReference type="Pfam" id="PF08541"/>
    </source>
</evidence>
<dbReference type="EMBL" id="BMWD01000002">
    <property type="protein sequence ID" value="GGX43953.1"/>
    <property type="molecule type" value="Genomic_DNA"/>
</dbReference>
<dbReference type="CDD" id="cd00827">
    <property type="entry name" value="init_cond_enzymes"/>
    <property type="match status" value="1"/>
</dbReference>
<protein>
    <recommendedName>
        <fullName evidence="3">Beta-ketoacyl-[acyl-carrier-protein] synthase III C-terminal domain-containing protein</fullName>
    </recommendedName>
</protein>
<dbReference type="InterPro" id="IPR016039">
    <property type="entry name" value="Thiolase-like"/>
</dbReference>
<dbReference type="GO" id="GO:0044550">
    <property type="term" value="P:secondary metabolite biosynthetic process"/>
    <property type="evidence" value="ECO:0007669"/>
    <property type="project" value="TreeGrafter"/>
</dbReference>
<dbReference type="InterPro" id="IPR013747">
    <property type="entry name" value="ACP_syn_III_C"/>
</dbReference>
<dbReference type="SUPFAM" id="SSF53901">
    <property type="entry name" value="Thiolase-like"/>
    <property type="match status" value="1"/>
</dbReference>
<keyword evidence="2" id="KW-0012">Acyltransferase</keyword>
<reference evidence="4" key="2">
    <citation type="submission" date="2020-09" db="EMBL/GenBank/DDBJ databases">
        <authorList>
            <person name="Sun Q."/>
            <person name="Ohkuma M."/>
        </authorList>
    </citation>
    <scope>NUCLEOTIDE SEQUENCE</scope>
    <source>
        <strain evidence="4">JCM 4956</strain>
    </source>
</reference>
<sequence length="340" mass="35584">MRWEQVYIAGTGTWLPGRADAALAVASGAYDADEHAANGIVSVAAAGSGDDDLAPPDMAVNAALAALDRAGPAGERASALFHSHLWFQGSEMWPAASYIAERTAGTGVPAFGLLQQCNAGPAAVELAAHRLGEDDAVLLTTADRFAAPAFDRWRCERGLVYGDGGTALVLSSRGGFGRLLSTATRADNSLERVVRGTGFTAGPDSGPYPVDLASRADEYLGGQGNFRESTLRTAKVADDSVRQALADADTRMEDVARVVLNATGRSRMRWQLEMQLGLTEKVSNWQFCSRVGHLGAGDHFAGLDDLVRNREVGPGDRVLLVGGGTGYTCTSAVVEITGSG</sequence>
<dbReference type="PANTHER" id="PTHR34069:SF2">
    <property type="entry name" value="BETA-KETOACYL-[ACYL-CARRIER-PROTEIN] SYNTHASE III"/>
    <property type="match status" value="1"/>
</dbReference>
<proteinExistence type="predicted"/>
<dbReference type="RefSeq" id="WP_190033925.1">
    <property type="nucleotide sequence ID" value="NZ_BMWD01000002.1"/>
</dbReference>
<dbReference type="PANTHER" id="PTHR34069">
    <property type="entry name" value="3-OXOACYL-[ACYL-CARRIER-PROTEIN] SYNTHASE 3"/>
    <property type="match status" value="1"/>
</dbReference>
<evidence type="ECO:0000313" key="4">
    <source>
        <dbReference type="EMBL" id="GGX43953.1"/>
    </source>
</evidence>
<dbReference type="GO" id="GO:0016747">
    <property type="term" value="F:acyltransferase activity, transferring groups other than amino-acyl groups"/>
    <property type="evidence" value="ECO:0007669"/>
    <property type="project" value="UniProtKB-ARBA"/>
</dbReference>
<dbReference type="Proteomes" id="UP000645555">
    <property type="component" value="Unassembled WGS sequence"/>
</dbReference>
<gene>
    <name evidence="4" type="ORF">GCM10010515_08520</name>
</gene>
<evidence type="ECO:0000256" key="1">
    <source>
        <dbReference type="ARBA" id="ARBA00022679"/>
    </source>
</evidence>
<dbReference type="Gene3D" id="3.40.47.10">
    <property type="match status" value="2"/>
</dbReference>
<keyword evidence="1" id="KW-0808">Transferase</keyword>
<feature type="domain" description="Beta-ketoacyl-[acyl-carrier-protein] synthase III C-terminal" evidence="3">
    <location>
        <begin position="245"/>
        <end position="336"/>
    </location>
</feature>
<organism evidence="4 5">
    <name type="scientific">Streptomyces fructofermentans</name>
    <dbReference type="NCBI Taxonomy" id="152141"/>
    <lineage>
        <taxon>Bacteria</taxon>
        <taxon>Bacillati</taxon>
        <taxon>Actinomycetota</taxon>
        <taxon>Actinomycetes</taxon>
        <taxon>Kitasatosporales</taxon>
        <taxon>Streptomycetaceae</taxon>
        <taxon>Streptomyces</taxon>
    </lineage>
</organism>
<name>A0A918K3I0_9ACTN</name>
<comment type="caution">
    <text evidence="4">The sequence shown here is derived from an EMBL/GenBank/DDBJ whole genome shotgun (WGS) entry which is preliminary data.</text>
</comment>
<evidence type="ECO:0000313" key="5">
    <source>
        <dbReference type="Proteomes" id="UP000645555"/>
    </source>
</evidence>
<keyword evidence="5" id="KW-1185">Reference proteome</keyword>
<dbReference type="AlphaFoldDB" id="A0A918K3I0"/>
<dbReference type="Pfam" id="PF08541">
    <property type="entry name" value="ACP_syn_III_C"/>
    <property type="match status" value="1"/>
</dbReference>
<reference evidence="4" key="1">
    <citation type="journal article" date="2014" name="Int. J. Syst. Evol. Microbiol.">
        <title>Complete genome sequence of Corynebacterium casei LMG S-19264T (=DSM 44701T), isolated from a smear-ripened cheese.</title>
        <authorList>
            <consortium name="US DOE Joint Genome Institute (JGI-PGF)"/>
            <person name="Walter F."/>
            <person name="Albersmeier A."/>
            <person name="Kalinowski J."/>
            <person name="Ruckert C."/>
        </authorList>
    </citation>
    <scope>NUCLEOTIDE SEQUENCE</scope>
    <source>
        <strain evidence="4">JCM 4956</strain>
    </source>
</reference>